<dbReference type="Proteomes" id="UP001489004">
    <property type="component" value="Unassembled WGS sequence"/>
</dbReference>
<comment type="caution">
    <text evidence="1">The sequence shown here is derived from an EMBL/GenBank/DDBJ whole genome shotgun (WGS) entry which is preliminary data.</text>
</comment>
<dbReference type="AlphaFoldDB" id="A0AAW1QS01"/>
<name>A0AAW1QS01_9CHLO</name>
<evidence type="ECO:0000313" key="1">
    <source>
        <dbReference type="EMBL" id="KAK9824015.1"/>
    </source>
</evidence>
<organism evidence="1 2">
    <name type="scientific">[Myrmecia] bisecta</name>
    <dbReference type="NCBI Taxonomy" id="41462"/>
    <lineage>
        <taxon>Eukaryota</taxon>
        <taxon>Viridiplantae</taxon>
        <taxon>Chlorophyta</taxon>
        <taxon>core chlorophytes</taxon>
        <taxon>Trebouxiophyceae</taxon>
        <taxon>Trebouxiales</taxon>
        <taxon>Trebouxiaceae</taxon>
        <taxon>Myrmecia</taxon>
    </lineage>
</organism>
<reference evidence="1 2" key="1">
    <citation type="journal article" date="2024" name="Nat. Commun.">
        <title>Phylogenomics reveals the evolutionary origins of lichenization in chlorophyte algae.</title>
        <authorList>
            <person name="Puginier C."/>
            <person name="Libourel C."/>
            <person name="Otte J."/>
            <person name="Skaloud P."/>
            <person name="Haon M."/>
            <person name="Grisel S."/>
            <person name="Petersen M."/>
            <person name="Berrin J.G."/>
            <person name="Delaux P.M."/>
            <person name="Dal Grande F."/>
            <person name="Keller J."/>
        </authorList>
    </citation>
    <scope>NUCLEOTIDE SEQUENCE [LARGE SCALE GENOMIC DNA]</scope>
    <source>
        <strain evidence="1 2">SAG 2043</strain>
    </source>
</reference>
<proteinExistence type="predicted"/>
<gene>
    <name evidence="1" type="ORF">WJX72_006980</name>
</gene>
<accession>A0AAW1QS01</accession>
<protein>
    <submittedName>
        <fullName evidence="1">Uncharacterized protein</fullName>
    </submittedName>
</protein>
<sequence>MCGAVRISKYRVNKTDAETEVAARLNTLVLSGVCPNILLTFGAVTIEQKSLMYLEAAHCTLLEYVRTARPSAEHVASLALQGLLAFIAITRRAHHCLGDTHWNNQLIALTKPGGVWRYRLQERDIYIPNLGAMLLSSDAGSLRNEHCEWKTIIKFTCGDWPNREEKTWAAVQDRYEDTPWLDQLLVTTRSGLLGTDLLQATHAFIDGLVDLGFQLNESGAGVLNSKPFNILD</sequence>
<evidence type="ECO:0000313" key="2">
    <source>
        <dbReference type="Proteomes" id="UP001489004"/>
    </source>
</evidence>
<keyword evidence="2" id="KW-1185">Reference proteome</keyword>
<dbReference type="EMBL" id="JALJOR010000002">
    <property type="protein sequence ID" value="KAK9824015.1"/>
    <property type="molecule type" value="Genomic_DNA"/>
</dbReference>